<feature type="binding site" evidence="9">
    <location>
        <position position="285"/>
    </location>
    <ligand>
        <name>ATP</name>
        <dbReference type="ChEBI" id="CHEBI:30616"/>
    </ligand>
</feature>
<evidence type="ECO:0000256" key="10">
    <source>
        <dbReference type="RuleBase" id="RU361162"/>
    </source>
</evidence>
<feature type="compositionally biased region" description="Polar residues" evidence="11">
    <location>
        <begin position="215"/>
        <end position="241"/>
    </location>
</feature>
<dbReference type="EC" id="2.7.11.21" evidence="10"/>
<dbReference type="PANTHER" id="PTHR24345">
    <property type="entry name" value="SERINE/THREONINE-PROTEIN KINASE PLK"/>
    <property type="match status" value="1"/>
</dbReference>
<dbReference type="PROSITE" id="PS50078">
    <property type="entry name" value="POLO_BOX"/>
    <property type="match status" value="2"/>
</dbReference>
<dbReference type="FunFam" id="3.30.200.20:FF:000091">
    <property type="entry name" value="Serine/threonine-protein kinase PLK"/>
    <property type="match status" value="1"/>
</dbReference>
<dbReference type="InterPro" id="IPR033701">
    <property type="entry name" value="POLO_box_1"/>
</dbReference>
<dbReference type="RefSeq" id="XP_015607478.1">
    <property type="nucleotide sequence ID" value="XM_015751992.2"/>
</dbReference>
<keyword evidence="5 10" id="KW-0418">Kinase</keyword>
<keyword evidence="6 9" id="KW-0067">ATP-binding</keyword>
<dbReference type="GO" id="GO:0005524">
    <property type="term" value="F:ATP binding"/>
    <property type="evidence" value="ECO:0007669"/>
    <property type="project" value="UniProtKB-UniRule"/>
</dbReference>
<feature type="compositionally biased region" description="Polar residues" evidence="11">
    <location>
        <begin position="69"/>
        <end position="79"/>
    </location>
</feature>
<dbReference type="FunFam" id="1.10.510.10:FF:000571">
    <property type="entry name" value="Maternal embryonic leucine zipper kinase"/>
    <property type="match status" value="1"/>
</dbReference>
<reference evidence="15" key="1">
    <citation type="submission" date="2025-08" db="UniProtKB">
        <authorList>
            <consortium name="RefSeq"/>
        </authorList>
    </citation>
    <scope>IDENTIFICATION</scope>
</reference>
<dbReference type="Pfam" id="PF00069">
    <property type="entry name" value="Pkinase"/>
    <property type="match status" value="1"/>
</dbReference>
<feature type="compositionally biased region" description="Low complexity" evidence="11">
    <location>
        <begin position="80"/>
        <end position="96"/>
    </location>
</feature>
<comment type="catalytic activity">
    <reaction evidence="8">
        <text>L-seryl-[protein] + ATP = O-phospho-L-seryl-[protein] + ADP + H(+)</text>
        <dbReference type="Rhea" id="RHEA:17989"/>
        <dbReference type="Rhea" id="RHEA-COMP:9863"/>
        <dbReference type="Rhea" id="RHEA-COMP:11604"/>
        <dbReference type="ChEBI" id="CHEBI:15378"/>
        <dbReference type="ChEBI" id="CHEBI:29999"/>
        <dbReference type="ChEBI" id="CHEBI:30616"/>
        <dbReference type="ChEBI" id="CHEBI:83421"/>
        <dbReference type="ChEBI" id="CHEBI:456216"/>
        <dbReference type="EC" id="2.7.11.21"/>
    </reaction>
</comment>
<dbReference type="Gene3D" id="3.30.1120.30">
    <property type="entry name" value="POLO box domain"/>
    <property type="match status" value="2"/>
</dbReference>
<protein>
    <recommendedName>
        <fullName evidence="10">Serine/threonine-protein kinase PLK</fullName>
        <ecNumber evidence="10">2.7.11.21</ecNumber>
    </recommendedName>
    <alternativeName>
        <fullName evidence="10">Polo-like kinase</fullName>
    </alternativeName>
</protein>
<dbReference type="Pfam" id="PF00659">
    <property type="entry name" value="POLO_box"/>
    <property type="match status" value="2"/>
</dbReference>
<comment type="catalytic activity">
    <reaction evidence="7 10">
        <text>L-threonyl-[protein] + ATP = O-phospho-L-threonyl-[protein] + ADP + H(+)</text>
        <dbReference type="Rhea" id="RHEA:46608"/>
        <dbReference type="Rhea" id="RHEA-COMP:11060"/>
        <dbReference type="Rhea" id="RHEA-COMP:11605"/>
        <dbReference type="ChEBI" id="CHEBI:15378"/>
        <dbReference type="ChEBI" id="CHEBI:30013"/>
        <dbReference type="ChEBI" id="CHEBI:30616"/>
        <dbReference type="ChEBI" id="CHEBI:61977"/>
        <dbReference type="ChEBI" id="CHEBI:456216"/>
        <dbReference type="EC" id="2.7.11.21"/>
    </reaction>
</comment>
<evidence type="ECO:0000256" key="9">
    <source>
        <dbReference type="PROSITE-ProRule" id="PRU10141"/>
    </source>
</evidence>
<dbReference type="AlphaFoldDB" id="A0AAJ7CCX9"/>
<accession>A0AAJ7CCX9</accession>
<dbReference type="PROSITE" id="PS00107">
    <property type="entry name" value="PROTEIN_KINASE_ATP"/>
    <property type="match status" value="1"/>
</dbReference>
<evidence type="ECO:0000256" key="1">
    <source>
        <dbReference type="ARBA" id="ARBA00022527"/>
    </source>
</evidence>
<dbReference type="PROSITE" id="PS00108">
    <property type="entry name" value="PROTEIN_KINASE_ST"/>
    <property type="match status" value="1"/>
</dbReference>
<dbReference type="GO" id="GO:0005813">
    <property type="term" value="C:centrosome"/>
    <property type="evidence" value="ECO:0007669"/>
    <property type="project" value="TreeGrafter"/>
</dbReference>
<evidence type="ECO:0000256" key="3">
    <source>
        <dbReference type="ARBA" id="ARBA00022737"/>
    </source>
</evidence>
<evidence type="ECO:0000256" key="4">
    <source>
        <dbReference type="ARBA" id="ARBA00022741"/>
    </source>
</evidence>
<dbReference type="PANTHER" id="PTHR24345:SF0">
    <property type="entry name" value="CELL CYCLE SERINE_THREONINE-PROTEIN KINASE CDC5_MSD2"/>
    <property type="match status" value="1"/>
</dbReference>
<dbReference type="InterPro" id="IPR000719">
    <property type="entry name" value="Prot_kinase_dom"/>
</dbReference>
<gene>
    <name evidence="15" type="primary">LOC107273614</name>
</gene>
<dbReference type="GO" id="GO:0000776">
    <property type="term" value="C:kinetochore"/>
    <property type="evidence" value="ECO:0007669"/>
    <property type="project" value="TreeGrafter"/>
</dbReference>
<dbReference type="PROSITE" id="PS50011">
    <property type="entry name" value="PROTEIN_KINASE_DOM"/>
    <property type="match status" value="1"/>
</dbReference>
<dbReference type="GeneID" id="107273614"/>
<dbReference type="SUPFAM" id="SSF82615">
    <property type="entry name" value="Polo-box domain"/>
    <property type="match status" value="2"/>
</dbReference>
<comment type="similarity">
    <text evidence="10">Belongs to the protein kinase superfamily. Ser/Thr protein kinase family. CDC5/Polo subfamily.</text>
</comment>
<dbReference type="InterPro" id="IPR017441">
    <property type="entry name" value="Protein_kinase_ATP_BS"/>
</dbReference>
<keyword evidence="4 9" id="KW-0547">Nucleotide-binding</keyword>
<sequence>MSLEMALLQSVGISRIGIRDDLNNETLMYSRSKDCDEHTSTSSNTSSHTLNNASGGLEDDTCQVDRLSPSKTPHKNNLGSPSFSDASHSSSLPFSSPSGKSLEIKATLLQIDSSKVDSDTTKRTPLKGQHRIIRAAIPSENSCSSHPGVQSDRLVPVSSSSVSNNYSLSQTTLYASVPLSAFGSVRTVDNVVSASSSVATTNTSGNGNLGTPSSQTTLPPRTPSITTAAGPSTSSWTNSNEQESDYVSDPVQGNTYYKGQFLGKGGFARVYMMTDIANGTQYACKIIPKNRMQKVHMQKIAREIMIHKELNHVNVVQMHHYFEDNLNAYMLLEACPRKSLMHVLKYRGKVTEPEARYYMKQMVTGVAYIHSQKVVHRDLKPGNMFLSEHMIVKIGDFGLATRPDGQRRRVTICGTPNYIAPEVLYKQAYSYEADVWALGCILYALLVGQPPFETATLKETYARICSNQYKEVDDSIATRSGQDLVRWLLQPTPELRPSLERVKEHAYLTKEYVPASLPHTCCYQMPPAHIIEPSAVPQTTLVEAQLTQSVSAMTIPKSSGRKEGKVNWLVKRLPKLPRLKQRLSSVFCPPEHKKSAALMQSIHMHRALDTCIMEIKCTCAAQNPPTVDDVTPLFVTKWIDYSNKYGLGFQLSDRSVGVLFNDSTKMSYTHDRRRVEYMTTDDEITRYDRERDVPVPLQMKLALLHFFTQYMDDHLTEGGKIRERRGSARQARACVPRMRRWRRTDKAIVMELTIPLLQVNFFLDHTKMVVSQETSGRGYLITYIDAGRHTSSYWLNDLRDFGCTADLHERLHYVCKVSREFAELDHDMIA</sequence>
<evidence type="ECO:0000313" key="14">
    <source>
        <dbReference type="Proteomes" id="UP000694920"/>
    </source>
</evidence>
<dbReference type="InterPro" id="IPR008271">
    <property type="entry name" value="Ser/Thr_kinase_AS"/>
</dbReference>
<dbReference type="InterPro" id="IPR036947">
    <property type="entry name" value="POLO_box_dom_sf"/>
</dbReference>
<dbReference type="Proteomes" id="UP000694920">
    <property type="component" value="Unplaced"/>
</dbReference>
<dbReference type="KEGG" id="ccin:107273614"/>
<dbReference type="GO" id="GO:0000922">
    <property type="term" value="C:spindle pole"/>
    <property type="evidence" value="ECO:0007669"/>
    <property type="project" value="TreeGrafter"/>
</dbReference>
<dbReference type="Gene3D" id="1.10.510.10">
    <property type="entry name" value="Transferase(Phosphotransferase) domain 1"/>
    <property type="match status" value="1"/>
</dbReference>
<evidence type="ECO:0000259" key="12">
    <source>
        <dbReference type="PROSITE" id="PS50011"/>
    </source>
</evidence>
<dbReference type="GO" id="GO:0004674">
    <property type="term" value="F:protein serine/threonine kinase activity"/>
    <property type="evidence" value="ECO:0007669"/>
    <property type="project" value="UniProtKB-KW"/>
</dbReference>
<name>A0AAJ7CCX9_CEPCN</name>
<dbReference type="CDD" id="cd13117">
    <property type="entry name" value="POLO_box_2"/>
    <property type="match status" value="1"/>
</dbReference>
<evidence type="ECO:0000256" key="6">
    <source>
        <dbReference type="ARBA" id="ARBA00022840"/>
    </source>
</evidence>
<feature type="region of interest" description="Disordered" evidence="11">
    <location>
        <begin position="33"/>
        <end position="96"/>
    </location>
</feature>
<feature type="domain" description="Protein kinase" evidence="12">
    <location>
        <begin position="256"/>
        <end position="508"/>
    </location>
</feature>
<feature type="domain" description="POLO box" evidence="13">
    <location>
        <begin position="737"/>
        <end position="823"/>
    </location>
</feature>
<evidence type="ECO:0000259" key="13">
    <source>
        <dbReference type="PROSITE" id="PS50078"/>
    </source>
</evidence>
<evidence type="ECO:0000256" key="8">
    <source>
        <dbReference type="ARBA" id="ARBA00048347"/>
    </source>
</evidence>
<dbReference type="InterPro" id="IPR033695">
    <property type="entry name" value="POLO_box_2"/>
</dbReference>
<dbReference type="InterPro" id="IPR000959">
    <property type="entry name" value="POLO_box_dom"/>
</dbReference>
<dbReference type="GO" id="GO:0007052">
    <property type="term" value="P:mitotic spindle organization"/>
    <property type="evidence" value="ECO:0007669"/>
    <property type="project" value="TreeGrafter"/>
</dbReference>
<feature type="compositionally biased region" description="Low complexity" evidence="11">
    <location>
        <begin position="40"/>
        <end position="54"/>
    </location>
</feature>
<dbReference type="CDD" id="cd14099">
    <property type="entry name" value="STKc_PLK"/>
    <property type="match status" value="1"/>
</dbReference>
<evidence type="ECO:0000256" key="5">
    <source>
        <dbReference type="ARBA" id="ARBA00022777"/>
    </source>
</evidence>
<dbReference type="CDD" id="cd13118">
    <property type="entry name" value="POLO_box_1"/>
    <property type="match status" value="1"/>
</dbReference>
<feature type="domain" description="POLO box" evidence="13">
    <location>
        <begin position="634"/>
        <end position="713"/>
    </location>
</feature>
<keyword evidence="1 10" id="KW-0723">Serine/threonine-protein kinase</keyword>
<proteinExistence type="inferred from homology"/>
<keyword evidence="3" id="KW-0677">Repeat</keyword>
<dbReference type="GO" id="GO:0005634">
    <property type="term" value="C:nucleus"/>
    <property type="evidence" value="ECO:0007669"/>
    <property type="project" value="TreeGrafter"/>
</dbReference>
<feature type="region of interest" description="Disordered" evidence="11">
    <location>
        <begin position="198"/>
        <end position="249"/>
    </location>
</feature>
<dbReference type="SMART" id="SM00220">
    <property type="entry name" value="S_TKc"/>
    <property type="match status" value="1"/>
</dbReference>
<dbReference type="InterPro" id="IPR011009">
    <property type="entry name" value="Kinase-like_dom_sf"/>
</dbReference>
<evidence type="ECO:0000256" key="11">
    <source>
        <dbReference type="SAM" id="MobiDB-lite"/>
    </source>
</evidence>
<dbReference type="SUPFAM" id="SSF56112">
    <property type="entry name" value="Protein kinase-like (PK-like)"/>
    <property type="match status" value="1"/>
</dbReference>
<organism evidence="14 15">
    <name type="scientific">Cephus cinctus</name>
    <name type="common">Wheat stem sawfly</name>
    <dbReference type="NCBI Taxonomy" id="211228"/>
    <lineage>
        <taxon>Eukaryota</taxon>
        <taxon>Metazoa</taxon>
        <taxon>Ecdysozoa</taxon>
        <taxon>Arthropoda</taxon>
        <taxon>Hexapoda</taxon>
        <taxon>Insecta</taxon>
        <taxon>Pterygota</taxon>
        <taxon>Neoptera</taxon>
        <taxon>Endopterygota</taxon>
        <taxon>Hymenoptera</taxon>
        <taxon>Cephoidea</taxon>
        <taxon>Cephidae</taxon>
        <taxon>Cephus</taxon>
    </lineage>
</organism>
<keyword evidence="14" id="KW-1185">Reference proteome</keyword>
<feature type="compositionally biased region" description="Low complexity" evidence="11">
    <location>
        <begin position="198"/>
        <end position="214"/>
    </location>
</feature>
<dbReference type="GO" id="GO:0005737">
    <property type="term" value="C:cytoplasm"/>
    <property type="evidence" value="ECO:0007669"/>
    <property type="project" value="TreeGrafter"/>
</dbReference>
<evidence type="ECO:0000256" key="2">
    <source>
        <dbReference type="ARBA" id="ARBA00022679"/>
    </source>
</evidence>
<keyword evidence="2 10" id="KW-0808">Transferase</keyword>
<evidence type="ECO:0000313" key="15">
    <source>
        <dbReference type="RefSeq" id="XP_015607478.1"/>
    </source>
</evidence>
<evidence type="ECO:0000256" key="7">
    <source>
        <dbReference type="ARBA" id="ARBA00047802"/>
    </source>
</evidence>